<dbReference type="AlphaFoldDB" id="A0A6J7KYV0"/>
<proteinExistence type="predicted"/>
<accession>A0A6J7KYV0</accession>
<gene>
    <name evidence="1" type="ORF">UFOPK3564_03998</name>
</gene>
<organism evidence="1">
    <name type="scientific">freshwater metagenome</name>
    <dbReference type="NCBI Taxonomy" id="449393"/>
    <lineage>
        <taxon>unclassified sequences</taxon>
        <taxon>metagenomes</taxon>
        <taxon>ecological metagenomes</taxon>
    </lineage>
</organism>
<reference evidence="1" key="1">
    <citation type="submission" date="2020-05" db="EMBL/GenBank/DDBJ databases">
        <authorList>
            <person name="Chiriac C."/>
            <person name="Salcher M."/>
            <person name="Ghai R."/>
            <person name="Kavagutti S V."/>
        </authorList>
    </citation>
    <scope>NUCLEOTIDE SEQUENCE</scope>
</reference>
<protein>
    <submittedName>
        <fullName evidence="1">Unannotated protein</fullName>
    </submittedName>
</protein>
<name>A0A6J7KYV0_9ZZZZ</name>
<sequence>MPRTPRRPSLRRLVASATLAVLLAALGVLLLRADDAPPVRPSGASLRLVPADALVTVQVVADQTRDPVDEALRRLDDLPGGTALLGRLRSELVPPGCPAITVRTRDVTVALLRTRQGGPAAPLVLLGRGGARTDAGPVRRCGGRTSQRLGRFVAVGPAALVRRARRLLGAPRARGSLAADGLQRRLVAGLPDDRLLTAWMTPEGVRRVLAVRGDGAAALAAALDRPDLGGVALGVAPTDEGARVVARLDTTSGAGRAFAADTPVVAPASALGTVLTTDPLATASRVLDVVAAARGETPKDLAALLSAVVDRIDVAAGGAVRRDVIGALRVPSEVVVTPGPTPEGTVGTGAAARGLAVTVVVPVTDGRRAAAALARLRPRLARALGDRRFAVRRVAGRRSWALRLPGGGGAGYLVDGDRIVVYTSRAAAEAILGPGPRLTDRVDWDRGSGERRNRPMSIGFLDFSQLVRVAAPPAGDARAADRALLDGLRRVTSARMRSRTEGREATFDVDLRIP</sequence>
<evidence type="ECO:0000313" key="1">
    <source>
        <dbReference type="EMBL" id="CAB4959983.1"/>
    </source>
</evidence>
<dbReference type="EMBL" id="CAFBMK010000468">
    <property type="protein sequence ID" value="CAB4959983.1"/>
    <property type="molecule type" value="Genomic_DNA"/>
</dbReference>